<dbReference type="InterPro" id="IPR029478">
    <property type="entry name" value="TM1586_NiRdase"/>
</dbReference>
<organism evidence="7 8">
    <name type="scientific">Anaerofustis stercorihominis</name>
    <dbReference type="NCBI Taxonomy" id="214853"/>
    <lineage>
        <taxon>Bacteria</taxon>
        <taxon>Bacillati</taxon>
        <taxon>Bacillota</taxon>
        <taxon>Clostridia</taxon>
        <taxon>Eubacteriales</taxon>
        <taxon>Eubacteriaceae</taxon>
        <taxon>Anaerofustis</taxon>
    </lineage>
</organism>
<dbReference type="InterPro" id="IPR000415">
    <property type="entry name" value="Nitroreductase-like"/>
</dbReference>
<comment type="cofactor">
    <cofactor evidence="1">
        <name>FMN</name>
        <dbReference type="ChEBI" id="CHEBI:58210"/>
    </cofactor>
</comment>
<dbReference type="Gene3D" id="3.40.109.10">
    <property type="entry name" value="NADH Oxidase"/>
    <property type="match status" value="1"/>
</dbReference>
<keyword evidence="4" id="KW-0288">FMN</keyword>
<reference evidence="7 8" key="1">
    <citation type="submission" date="2018-08" db="EMBL/GenBank/DDBJ databases">
        <title>A genome reference for cultivated species of the human gut microbiota.</title>
        <authorList>
            <person name="Zou Y."/>
            <person name="Xue W."/>
            <person name="Luo G."/>
        </authorList>
    </citation>
    <scope>NUCLEOTIDE SEQUENCE [LARGE SCALE GENOMIC DNA]</scope>
    <source>
        <strain evidence="7 8">AM25-6</strain>
    </source>
</reference>
<dbReference type="Pfam" id="PF14512">
    <property type="entry name" value="TM1586_NiRdase"/>
    <property type="match status" value="1"/>
</dbReference>
<feature type="domain" description="Putative nitroreductase TM1586" evidence="6">
    <location>
        <begin position="2"/>
        <end position="213"/>
    </location>
</feature>
<dbReference type="EMBL" id="QUSM01000004">
    <property type="protein sequence ID" value="RGD73892.1"/>
    <property type="molecule type" value="Genomic_DNA"/>
</dbReference>
<evidence type="ECO:0000313" key="7">
    <source>
        <dbReference type="EMBL" id="RGD73892.1"/>
    </source>
</evidence>
<name>A0A3E3DX93_9FIRM</name>
<comment type="similarity">
    <text evidence="2">Belongs to the nitroreductase family.</text>
</comment>
<dbReference type="AlphaFoldDB" id="A0A3E3DX93"/>
<evidence type="ECO:0000313" key="8">
    <source>
        <dbReference type="Proteomes" id="UP000261212"/>
    </source>
</evidence>
<evidence type="ECO:0000256" key="5">
    <source>
        <dbReference type="ARBA" id="ARBA00023002"/>
    </source>
</evidence>
<evidence type="ECO:0000256" key="3">
    <source>
        <dbReference type="ARBA" id="ARBA00022630"/>
    </source>
</evidence>
<evidence type="ECO:0000256" key="4">
    <source>
        <dbReference type="ARBA" id="ARBA00022643"/>
    </source>
</evidence>
<keyword evidence="5" id="KW-0560">Oxidoreductase</keyword>
<evidence type="ECO:0000259" key="6">
    <source>
        <dbReference type="Pfam" id="PF14512"/>
    </source>
</evidence>
<protein>
    <submittedName>
        <fullName evidence="7">Nitroreductase</fullName>
    </submittedName>
</protein>
<dbReference type="PANTHER" id="PTHR43673">
    <property type="entry name" value="NAD(P)H NITROREDUCTASE YDGI-RELATED"/>
    <property type="match status" value="1"/>
</dbReference>
<evidence type="ECO:0000256" key="2">
    <source>
        <dbReference type="ARBA" id="ARBA00007118"/>
    </source>
</evidence>
<keyword evidence="3" id="KW-0285">Flavoprotein</keyword>
<comment type="caution">
    <text evidence="7">The sequence shown here is derived from an EMBL/GenBank/DDBJ whole genome shotgun (WGS) entry which is preliminary data.</text>
</comment>
<gene>
    <name evidence="7" type="ORF">DW687_08950</name>
</gene>
<dbReference type="GO" id="GO:0016491">
    <property type="term" value="F:oxidoreductase activity"/>
    <property type="evidence" value="ECO:0007669"/>
    <property type="project" value="UniProtKB-KW"/>
</dbReference>
<proteinExistence type="inferred from homology"/>
<accession>A0A3E3DX93</accession>
<evidence type="ECO:0000256" key="1">
    <source>
        <dbReference type="ARBA" id="ARBA00001917"/>
    </source>
</evidence>
<dbReference type="Proteomes" id="UP000261212">
    <property type="component" value="Unassembled WGS sequence"/>
</dbReference>
<dbReference type="PANTHER" id="PTHR43673:SF2">
    <property type="entry name" value="NITROREDUCTASE"/>
    <property type="match status" value="1"/>
</dbReference>
<dbReference type="SUPFAM" id="SSF55469">
    <property type="entry name" value="FMN-dependent nitroreductase-like"/>
    <property type="match status" value="1"/>
</dbReference>
<dbReference type="RefSeq" id="WP_117532498.1">
    <property type="nucleotide sequence ID" value="NZ_QUSM01000004.1"/>
</dbReference>
<dbReference type="Gene3D" id="3.40.109.30">
    <property type="entry name" value="putative nitroreductase (tm1586), domain 2"/>
    <property type="match status" value="1"/>
</dbReference>
<sequence>MDIKKAIAQRHSVRSYTNKKIDGEVKEKLINIIEECNKKSGLNIKLFLNEPKAFDTFMAHYGKFENVNNYIVLIGKKDKGTDEKCGYFGEEIVLKAQMLGLNTCWVALTYGKRKIPYDLKKDEKIYCTIAVGYGKTNGVKSKSKSIKEVVKNDDHMTSWFRDGVEAALLAPTATNQQKFIFDINEDKVSVHALKGFYSKLDLGIVKYHFEIGSNRKCFNI</sequence>